<feature type="domain" description="DDE" evidence="1">
    <location>
        <begin position="7"/>
        <end position="82"/>
    </location>
</feature>
<gene>
    <name evidence="2" type="ORF">JDO7802_00890</name>
</gene>
<dbReference type="EMBL" id="CXSU01000010">
    <property type="protein sequence ID" value="CTQ48882.1"/>
    <property type="molecule type" value="Genomic_DNA"/>
</dbReference>
<organism evidence="2 3">
    <name type="scientific">Jannaschia donghaensis</name>
    <dbReference type="NCBI Taxonomy" id="420998"/>
    <lineage>
        <taxon>Bacteria</taxon>
        <taxon>Pseudomonadati</taxon>
        <taxon>Pseudomonadota</taxon>
        <taxon>Alphaproteobacteria</taxon>
        <taxon>Rhodobacterales</taxon>
        <taxon>Roseobacteraceae</taxon>
        <taxon>Jannaschia</taxon>
    </lineage>
</organism>
<accession>A0A0M6YEU6</accession>
<dbReference type="InterPro" id="IPR032874">
    <property type="entry name" value="DDE_dom"/>
</dbReference>
<evidence type="ECO:0000313" key="2">
    <source>
        <dbReference type="EMBL" id="CTQ48882.1"/>
    </source>
</evidence>
<evidence type="ECO:0000259" key="1">
    <source>
        <dbReference type="Pfam" id="PF13610"/>
    </source>
</evidence>
<protein>
    <recommendedName>
        <fullName evidence="1">DDE domain-containing protein</fullName>
    </recommendedName>
</protein>
<keyword evidence="3" id="KW-1185">Reference proteome</keyword>
<dbReference type="AlphaFoldDB" id="A0A0M6YEU6"/>
<sequence length="105" mass="11988">MPCRAVDKAPGYRKVIQDLNRRYDLHFDSILHVDRTWRNNRIESDQAALTRLPGPRQSFRSLRSAKATVVAIETIRTIKNGHISNTAPGVRGEADFVRALFRKTT</sequence>
<dbReference type="Pfam" id="PF13610">
    <property type="entry name" value="DDE_Tnp_IS240"/>
    <property type="match status" value="1"/>
</dbReference>
<reference evidence="2 3" key="1">
    <citation type="submission" date="2015-07" db="EMBL/GenBank/DDBJ databases">
        <authorList>
            <person name="Noorani M."/>
        </authorList>
    </citation>
    <scope>NUCLEOTIDE SEQUENCE [LARGE SCALE GENOMIC DNA]</scope>
    <source>
        <strain evidence="2 3">CECT 7802</strain>
    </source>
</reference>
<name>A0A0M6YEU6_9RHOB</name>
<evidence type="ECO:0000313" key="3">
    <source>
        <dbReference type="Proteomes" id="UP000049222"/>
    </source>
</evidence>
<proteinExistence type="predicted"/>
<dbReference type="Proteomes" id="UP000049222">
    <property type="component" value="Unassembled WGS sequence"/>
</dbReference>